<keyword evidence="6 14" id="KW-0812">Transmembrane</keyword>
<dbReference type="GO" id="GO:0046933">
    <property type="term" value="F:proton-transporting ATP synthase activity, rotational mechanism"/>
    <property type="evidence" value="ECO:0007669"/>
    <property type="project" value="UniProtKB-UniRule"/>
</dbReference>
<keyword evidence="4 14" id="KW-1003">Cell membrane</keyword>
<evidence type="ECO:0000256" key="13">
    <source>
        <dbReference type="ARBA" id="ARBA00025830"/>
    </source>
</evidence>
<keyword evidence="8 14" id="KW-1133">Transmembrane helix</keyword>
<keyword evidence="3 14" id="KW-0813">Transport</keyword>
<proteinExistence type="inferred from homology"/>
<keyword evidence="18" id="KW-1185">Reference proteome</keyword>
<evidence type="ECO:0000256" key="11">
    <source>
        <dbReference type="ARBA" id="ARBA00023310"/>
    </source>
</evidence>
<keyword evidence="7 14" id="KW-0375">Hydrogen ion transport</keyword>
<reference evidence="17 18" key="1">
    <citation type="journal article" date="2019" name="Emerg. Microbes Infect.">
        <title>Comprehensive subspecies identification of 175 nontuberculous mycobacteria species based on 7547 genomic profiles.</title>
        <authorList>
            <person name="Matsumoto Y."/>
            <person name="Kinjo T."/>
            <person name="Motooka D."/>
            <person name="Nabeya D."/>
            <person name="Jung N."/>
            <person name="Uechi K."/>
            <person name="Horii T."/>
            <person name="Iida T."/>
            <person name="Fujita J."/>
            <person name="Nakamura S."/>
        </authorList>
    </citation>
    <scope>NUCLEOTIDE SEQUENCE [LARGE SCALE GENOMIC DNA]</scope>
    <source>
        <strain evidence="17 18">JCM 17322</strain>
    </source>
</reference>
<evidence type="ECO:0000256" key="2">
    <source>
        <dbReference type="ARBA" id="ARBA00005513"/>
    </source>
</evidence>
<dbReference type="NCBIfam" id="NF004412">
    <property type="entry name" value="PRK05759.1-3"/>
    <property type="match status" value="1"/>
</dbReference>
<evidence type="ECO:0000256" key="15">
    <source>
        <dbReference type="RuleBase" id="RU003848"/>
    </source>
</evidence>
<name>A0A7I9XZC0_9MYCO</name>
<protein>
    <recommendedName>
        <fullName evidence="14">ATP synthase subunit b</fullName>
    </recommendedName>
    <alternativeName>
        <fullName evidence="14">ATP synthase F(0) sector subunit b</fullName>
    </alternativeName>
    <alternativeName>
        <fullName evidence="14">ATPase subunit I</fullName>
    </alternativeName>
    <alternativeName>
        <fullName evidence="14">F-type ATPase subunit b</fullName>
        <shortName evidence="14">F-ATPase subunit b</shortName>
    </alternativeName>
</protein>
<dbReference type="AlphaFoldDB" id="A0A7I9XZC0"/>
<evidence type="ECO:0000256" key="8">
    <source>
        <dbReference type="ARBA" id="ARBA00022989"/>
    </source>
</evidence>
<dbReference type="Proteomes" id="UP000465361">
    <property type="component" value="Unassembled WGS sequence"/>
</dbReference>
<evidence type="ECO:0000313" key="17">
    <source>
        <dbReference type="EMBL" id="GFG75124.1"/>
    </source>
</evidence>
<feature type="coiled-coil region" evidence="16">
    <location>
        <begin position="71"/>
        <end position="136"/>
    </location>
</feature>
<keyword evidence="10 14" id="KW-0472">Membrane</keyword>
<dbReference type="HAMAP" id="MF_01398">
    <property type="entry name" value="ATP_synth_b_bprime"/>
    <property type="match status" value="1"/>
</dbReference>
<dbReference type="RefSeq" id="WP_163757641.1">
    <property type="nucleotide sequence ID" value="NZ_BLKW01000004.1"/>
</dbReference>
<evidence type="ECO:0000256" key="6">
    <source>
        <dbReference type="ARBA" id="ARBA00022692"/>
    </source>
</evidence>
<keyword evidence="16" id="KW-0175">Coiled coil</keyword>
<dbReference type="PANTHER" id="PTHR33445">
    <property type="entry name" value="ATP SYNTHASE SUBUNIT B', CHLOROPLASTIC"/>
    <property type="match status" value="1"/>
</dbReference>
<dbReference type="InterPro" id="IPR028987">
    <property type="entry name" value="ATP_synth_B-like_membr_sf"/>
</dbReference>
<evidence type="ECO:0000256" key="10">
    <source>
        <dbReference type="ARBA" id="ARBA00023136"/>
    </source>
</evidence>
<dbReference type="InterPro" id="IPR050059">
    <property type="entry name" value="ATP_synthase_B_chain"/>
</dbReference>
<evidence type="ECO:0000256" key="14">
    <source>
        <dbReference type="HAMAP-Rule" id="MF_01398"/>
    </source>
</evidence>
<dbReference type="CDD" id="cd06503">
    <property type="entry name" value="ATP-synt_Fo_b"/>
    <property type="match status" value="1"/>
</dbReference>
<accession>A0A7I9XZC0</accession>
<dbReference type="GO" id="GO:0045259">
    <property type="term" value="C:proton-transporting ATP synthase complex"/>
    <property type="evidence" value="ECO:0007669"/>
    <property type="project" value="UniProtKB-KW"/>
</dbReference>
<gene>
    <name evidence="14 17" type="primary">atpF</name>
    <name evidence="17" type="ORF">MBOT_24890</name>
</gene>
<evidence type="ECO:0000256" key="12">
    <source>
        <dbReference type="ARBA" id="ARBA00025198"/>
    </source>
</evidence>
<dbReference type="GO" id="GO:0046961">
    <property type="term" value="F:proton-transporting ATPase activity, rotational mechanism"/>
    <property type="evidence" value="ECO:0007669"/>
    <property type="project" value="TreeGrafter"/>
</dbReference>
<keyword evidence="5 14" id="KW-0138">CF(0)</keyword>
<comment type="function">
    <text evidence="14">Component of the F(0) channel, it forms part of the peripheral stalk, linking F(1) to F(0).</text>
</comment>
<dbReference type="InterPro" id="IPR002146">
    <property type="entry name" value="ATP_synth_b/b'su_bac/chlpt"/>
</dbReference>
<dbReference type="EMBL" id="BLKW01000004">
    <property type="protein sequence ID" value="GFG75124.1"/>
    <property type="molecule type" value="Genomic_DNA"/>
</dbReference>
<evidence type="ECO:0000256" key="3">
    <source>
        <dbReference type="ARBA" id="ARBA00022448"/>
    </source>
</evidence>
<sequence>MRGEVSASVLAGGQTAGEGGSSNFLIPNGTFFVVLIIFLIVLGVIGTFVVPPIMKVLRERENMVTKTIEDNRNAAQQFAAAQADYEKAMAEARLQASAIRDDARADGRKVIEDMRARAEEEVASTLNNASEQLKREGDVVATDLRARVEAMSTVLASRILGVDISATSTAAAPTVRVSGR</sequence>
<evidence type="ECO:0000256" key="7">
    <source>
        <dbReference type="ARBA" id="ARBA00022781"/>
    </source>
</evidence>
<evidence type="ECO:0000256" key="5">
    <source>
        <dbReference type="ARBA" id="ARBA00022547"/>
    </source>
</evidence>
<organism evidence="17 18">
    <name type="scientific">Mycobacterium botniense</name>
    <dbReference type="NCBI Taxonomy" id="84962"/>
    <lineage>
        <taxon>Bacteria</taxon>
        <taxon>Bacillati</taxon>
        <taxon>Actinomycetota</taxon>
        <taxon>Actinomycetes</taxon>
        <taxon>Mycobacteriales</taxon>
        <taxon>Mycobacteriaceae</taxon>
        <taxon>Mycobacterium</taxon>
    </lineage>
</organism>
<keyword evidence="11 14" id="KW-0066">ATP synthesis</keyword>
<evidence type="ECO:0000256" key="16">
    <source>
        <dbReference type="SAM" id="Coils"/>
    </source>
</evidence>
<keyword evidence="9 14" id="KW-0406">Ion transport</keyword>
<dbReference type="Pfam" id="PF00430">
    <property type="entry name" value="ATP-synt_B"/>
    <property type="match status" value="1"/>
</dbReference>
<dbReference type="GO" id="GO:0005886">
    <property type="term" value="C:plasma membrane"/>
    <property type="evidence" value="ECO:0007669"/>
    <property type="project" value="UniProtKB-SubCell"/>
</dbReference>
<evidence type="ECO:0000256" key="1">
    <source>
        <dbReference type="ARBA" id="ARBA00004162"/>
    </source>
</evidence>
<comment type="subcellular location">
    <subcellularLocation>
        <location evidence="1 14">Cell membrane</location>
        <topology evidence="1 14">Single-pass membrane protein</topology>
    </subcellularLocation>
</comment>
<evidence type="ECO:0000313" key="18">
    <source>
        <dbReference type="Proteomes" id="UP000465361"/>
    </source>
</evidence>
<feature type="transmembrane region" description="Helical" evidence="14">
    <location>
        <begin position="31"/>
        <end position="50"/>
    </location>
</feature>
<evidence type="ECO:0000256" key="4">
    <source>
        <dbReference type="ARBA" id="ARBA00022475"/>
    </source>
</evidence>
<comment type="subunit">
    <text evidence="13 14">F-type ATPases have 2 components, F(1) - the catalytic core - and F(0) - the membrane proton channel. F(1) has five subunits: alpha(3), beta(3), gamma(1), delta(1), epsilon(1). F(0) has three main subunits: a(1), b(2) and c(10-14). The alpha and beta chains form an alternating ring which encloses part of the gamma chain. F(1) is attached to F(0) by a central stalk formed by the gamma and epsilon chains, while a peripheral stalk is formed by the delta and b chains.</text>
</comment>
<evidence type="ECO:0000256" key="9">
    <source>
        <dbReference type="ARBA" id="ARBA00023065"/>
    </source>
</evidence>
<comment type="function">
    <text evidence="12 14">F(1)F(0) ATP synthase produces ATP from ADP in the presence of a proton or sodium gradient. F-type ATPases consist of two structural domains, F(1) containing the extramembraneous catalytic core and F(0) containing the membrane proton channel, linked together by a central stalk and a peripheral stalk. During catalysis, ATP synthesis in the catalytic domain of F(1) is coupled via a rotary mechanism of the central stalk subunits to proton translocation.</text>
</comment>
<comment type="caution">
    <text evidence="17">The sequence shown here is derived from an EMBL/GenBank/DDBJ whole genome shotgun (WGS) entry which is preliminary data.</text>
</comment>
<dbReference type="Gene3D" id="1.20.5.620">
    <property type="entry name" value="F1F0 ATP synthase subunit B, membrane domain"/>
    <property type="match status" value="1"/>
</dbReference>
<comment type="similarity">
    <text evidence="2 14 15">Belongs to the ATPase B chain family.</text>
</comment>
<dbReference type="PANTHER" id="PTHR33445:SF1">
    <property type="entry name" value="ATP SYNTHASE SUBUNIT B"/>
    <property type="match status" value="1"/>
</dbReference>
<dbReference type="SUPFAM" id="SSF81573">
    <property type="entry name" value="F1F0 ATP synthase subunit B, membrane domain"/>
    <property type="match status" value="1"/>
</dbReference>